<dbReference type="Proteomes" id="UP000179807">
    <property type="component" value="Unassembled WGS sequence"/>
</dbReference>
<dbReference type="AlphaFoldDB" id="A0A1J4K5Y9"/>
<dbReference type="GO" id="GO:0015031">
    <property type="term" value="P:protein transport"/>
    <property type="evidence" value="ECO:0007669"/>
    <property type="project" value="UniProtKB-KW"/>
</dbReference>
<evidence type="ECO:0000256" key="3">
    <source>
        <dbReference type="ARBA" id="ARBA00022448"/>
    </source>
</evidence>
<sequence>MDDFTETVAQIPCCICGVKIDPNPSNMCAVCLRSKEDFGDKISQTINLNYCCTCGRYQSSPTSWVNAGLESPELLQLCLRKINGIKDIKIVDAKFLWTEPHSKRIKVSVKIQKETFNDTILQRSLIITFIVKNAQCPDCCEQATPREHWKAIVQLRQHADGNRTIFWLEQQILSHNAHNSATAIERKIEGGLDFQFNDKPSAERFVSFLKNYCPIEIKTSNKLAGQDLQCNTYDLRFTYSLKCPHVSRQDLILMPNHLFEMTGRKSKIMICLSIGKYLTMIDPFHANTIKIDSKQYWTKPFEPLMTHKSLKRFVIISKEILNKVDEKYTICELELTDEDTYSDRILVKTHLGRILNEGDVCLAYDLRDVVFTDDVSNSLSKIDFSFVIVVARGSQSASSKKKKNRQRPYKLKKLAPVVDEDEFELFMDELEADSELRNGVLLYKNEIIEDQNDVNEENGNSDDVDGVLSIIDE</sequence>
<keyword evidence="5 7" id="KW-0653">Protein transport</keyword>
<organism evidence="10 11">
    <name type="scientific">Tritrichomonas foetus</name>
    <dbReference type="NCBI Taxonomy" id="1144522"/>
    <lineage>
        <taxon>Eukaryota</taxon>
        <taxon>Metamonada</taxon>
        <taxon>Parabasalia</taxon>
        <taxon>Tritrichomonadida</taxon>
        <taxon>Tritrichomonadidae</taxon>
        <taxon>Tritrichomonas</taxon>
    </lineage>
</organism>
<dbReference type="Pfam" id="PF21192">
    <property type="entry name" value="OB_NMD3"/>
    <property type="match status" value="1"/>
</dbReference>
<evidence type="ECO:0000259" key="9">
    <source>
        <dbReference type="Pfam" id="PF21192"/>
    </source>
</evidence>
<dbReference type="GO" id="GO:0005634">
    <property type="term" value="C:nucleus"/>
    <property type="evidence" value="ECO:0007669"/>
    <property type="project" value="UniProtKB-SubCell"/>
</dbReference>
<evidence type="ECO:0000259" key="8">
    <source>
        <dbReference type="Pfam" id="PF04981"/>
    </source>
</evidence>
<comment type="function">
    <text evidence="7">Acts as an adapter for the XPO1/CRM1-mediated export of the 60S ribosomal subunit.</text>
</comment>
<evidence type="ECO:0000256" key="2">
    <source>
        <dbReference type="ARBA" id="ARBA00017035"/>
    </source>
</evidence>
<dbReference type="PANTHER" id="PTHR12746">
    <property type="entry name" value="NONSENSE-MEDIATED MRNA DECAY PROTEIN 3"/>
    <property type="match status" value="1"/>
</dbReference>
<evidence type="ECO:0000256" key="1">
    <source>
        <dbReference type="ARBA" id="ARBA00009794"/>
    </source>
</evidence>
<dbReference type="GO" id="GO:0000055">
    <property type="term" value="P:ribosomal large subunit export from nucleus"/>
    <property type="evidence" value="ECO:0007669"/>
    <property type="project" value="TreeGrafter"/>
</dbReference>
<dbReference type="Pfam" id="PF04981">
    <property type="entry name" value="NMD3"/>
    <property type="match status" value="1"/>
</dbReference>
<feature type="domain" description="60S ribosomal export protein NMD3 OB-fold" evidence="9">
    <location>
        <begin position="311"/>
        <end position="390"/>
    </location>
</feature>
<comment type="similarity">
    <text evidence="1 7">Belongs to the NMD3 family.</text>
</comment>
<dbReference type="EMBL" id="MLAK01000771">
    <property type="protein sequence ID" value="OHT05102.1"/>
    <property type="molecule type" value="Genomic_DNA"/>
</dbReference>
<evidence type="ECO:0000256" key="6">
    <source>
        <dbReference type="ARBA" id="ARBA00023242"/>
    </source>
</evidence>
<name>A0A1J4K5Y9_9EUKA</name>
<dbReference type="PANTHER" id="PTHR12746:SF2">
    <property type="entry name" value="60S RIBOSOMAL EXPORT PROTEIN NMD3"/>
    <property type="match status" value="1"/>
</dbReference>
<dbReference type="InterPro" id="IPR007064">
    <property type="entry name" value="Nmd3_N"/>
</dbReference>
<reference evidence="10" key="1">
    <citation type="submission" date="2016-10" db="EMBL/GenBank/DDBJ databases">
        <authorList>
            <person name="Benchimol M."/>
            <person name="Almeida L.G."/>
            <person name="Vasconcelos A.T."/>
            <person name="Perreira-Neves A."/>
            <person name="Rosa I.A."/>
            <person name="Tasca T."/>
            <person name="Bogo M.R."/>
            <person name="de Souza W."/>
        </authorList>
    </citation>
    <scope>NUCLEOTIDE SEQUENCE [LARGE SCALE GENOMIC DNA]</scope>
    <source>
        <strain evidence="10">K</strain>
    </source>
</reference>
<dbReference type="GO" id="GO:0043023">
    <property type="term" value="F:ribosomal large subunit binding"/>
    <property type="evidence" value="ECO:0007669"/>
    <property type="project" value="InterPro"/>
</dbReference>
<evidence type="ECO:0000256" key="4">
    <source>
        <dbReference type="ARBA" id="ARBA00022490"/>
    </source>
</evidence>
<keyword evidence="3 7" id="KW-0813">Transport</keyword>
<evidence type="ECO:0000313" key="10">
    <source>
        <dbReference type="EMBL" id="OHT05102.1"/>
    </source>
</evidence>
<comment type="subcellular location">
    <subcellularLocation>
        <location evidence="7">Cytoplasm</location>
    </subcellularLocation>
    <subcellularLocation>
        <location evidence="7">Nucleus</location>
    </subcellularLocation>
</comment>
<dbReference type="InterPro" id="IPR048898">
    <property type="entry name" value="OB_NMD3"/>
</dbReference>
<protein>
    <recommendedName>
        <fullName evidence="2 7">60S ribosomal export protein NMD3</fullName>
    </recommendedName>
</protein>
<gene>
    <name evidence="10" type="primary">nmd3</name>
    <name evidence="10" type="ORF">TRFO_06126</name>
</gene>
<dbReference type="RefSeq" id="XP_068358238.1">
    <property type="nucleotide sequence ID" value="XM_068492903.1"/>
</dbReference>
<dbReference type="OrthoDB" id="203821at2759"/>
<proteinExistence type="inferred from homology"/>
<dbReference type="InterPro" id="IPR039768">
    <property type="entry name" value="Nmd3"/>
</dbReference>
<comment type="caution">
    <text evidence="10">The sequence shown here is derived from an EMBL/GenBank/DDBJ whole genome shotgun (WGS) entry which is preliminary data.</text>
</comment>
<keyword evidence="4 7" id="KW-0963">Cytoplasm</keyword>
<keyword evidence="6 7" id="KW-0539">Nucleus</keyword>
<accession>A0A1J4K5Y9</accession>
<evidence type="ECO:0000313" key="11">
    <source>
        <dbReference type="Proteomes" id="UP000179807"/>
    </source>
</evidence>
<keyword evidence="11" id="KW-1185">Reference proteome</keyword>
<dbReference type="GeneID" id="94827607"/>
<evidence type="ECO:0000256" key="7">
    <source>
        <dbReference type="RuleBase" id="RU364108"/>
    </source>
</evidence>
<feature type="domain" description="Nmd3 N-terminal" evidence="8">
    <location>
        <begin position="13"/>
        <end position="242"/>
    </location>
</feature>
<dbReference type="VEuPathDB" id="TrichDB:TRFO_06126"/>
<evidence type="ECO:0000256" key="5">
    <source>
        <dbReference type="ARBA" id="ARBA00022927"/>
    </source>
</evidence>
<dbReference type="GO" id="GO:0005737">
    <property type="term" value="C:cytoplasm"/>
    <property type="evidence" value="ECO:0007669"/>
    <property type="project" value="UniProtKB-SubCell"/>
</dbReference>